<evidence type="ECO:0000256" key="4">
    <source>
        <dbReference type="ARBA" id="ARBA00038054"/>
    </source>
</evidence>
<evidence type="ECO:0000313" key="7">
    <source>
        <dbReference type="EMBL" id="KAF1811792.1"/>
    </source>
</evidence>
<keyword evidence="3" id="KW-0288">FMN</keyword>
<dbReference type="OrthoDB" id="10250990at2759"/>
<proteinExistence type="inferred from homology"/>
<gene>
    <name evidence="7 9" type="ORF">P152DRAFT_459258</name>
</gene>
<keyword evidence="8" id="KW-1185">Reference proteome</keyword>
<dbReference type="EMBL" id="ML975160">
    <property type="protein sequence ID" value="KAF1811792.1"/>
    <property type="molecule type" value="Genomic_DNA"/>
</dbReference>
<reference evidence="7 9" key="1">
    <citation type="submission" date="2020-01" db="EMBL/GenBank/DDBJ databases">
        <authorList>
            <consortium name="DOE Joint Genome Institute"/>
            <person name="Haridas S."/>
            <person name="Albert R."/>
            <person name="Binder M."/>
            <person name="Bloem J."/>
            <person name="Labutti K."/>
            <person name="Salamov A."/>
            <person name="Andreopoulos B."/>
            <person name="Baker S.E."/>
            <person name="Barry K."/>
            <person name="Bills G."/>
            <person name="Bluhm B.H."/>
            <person name="Cannon C."/>
            <person name="Castanera R."/>
            <person name="Culley D.E."/>
            <person name="Daum C."/>
            <person name="Ezra D."/>
            <person name="Gonzalez J.B."/>
            <person name="Henrissat B."/>
            <person name="Kuo A."/>
            <person name="Liang C."/>
            <person name="Lipzen A."/>
            <person name="Lutzoni F."/>
            <person name="Magnuson J."/>
            <person name="Mondo S."/>
            <person name="Nolan M."/>
            <person name="Ohm R."/>
            <person name="Pangilinan J."/>
            <person name="Park H.-J."/>
            <person name="Ramirez L."/>
            <person name="Alfaro M."/>
            <person name="Sun H."/>
            <person name="Tritt A."/>
            <person name="Yoshinaga Y."/>
            <person name="Zwiers L.-H."/>
            <person name="Turgeon B.G."/>
            <person name="Goodwin S.B."/>
            <person name="Spatafora J.W."/>
            <person name="Crous P.W."/>
            <person name="Grigoriev I.V."/>
        </authorList>
    </citation>
    <scope>NUCLEOTIDE SEQUENCE</scope>
    <source>
        <strain evidence="7 9">CBS 781.70</strain>
    </source>
</reference>
<dbReference type="InterPro" id="IPR012349">
    <property type="entry name" value="Split_barrel_FMN-bd"/>
</dbReference>
<name>A0A6G1G1D5_9PEZI</name>
<reference evidence="9" key="3">
    <citation type="submission" date="2025-04" db="UniProtKB">
        <authorList>
            <consortium name="RefSeq"/>
        </authorList>
    </citation>
    <scope>IDENTIFICATION</scope>
    <source>
        <strain evidence="9">CBS 781.70</strain>
    </source>
</reference>
<feature type="region of interest" description="Disordered" evidence="5">
    <location>
        <begin position="1"/>
        <end position="31"/>
    </location>
</feature>
<comment type="similarity">
    <text evidence="4">Belongs to the flavoredoxin family.</text>
</comment>
<accession>A0A6G1G1D5</accession>
<dbReference type="PANTHER" id="PTHR33798:SF5">
    <property type="entry name" value="FLAVIN REDUCTASE LIKE DOMAIN-CONTAINING PROTEIN"/>
    <property type="match status" value="1"/>
</dbReference>
<dbReference type="GeneID" id="54420209"/>
<organism evidence="7">
    <name type="scientific">Eremomyces bilateralis CBS 781.70</name>
    <dbReference type="NCBI Taxonomy" id="1392243"/>
    <lineage>
        <taxon>Eukaryota</taxon>
        <taxon>Fungi</taxon>
        <taxon>Dikarya</taxon>
        <taxon>Ascomycota</taxon>
        <taxon>Pezizomycotina</taxon>
        <taxon>Dothideomycetes</taxon>
        <taxon>Dothideomycetes incertae sedis</taxon>
        <taxon>Eremomycetales</taxon>
        <taxon>Eremomycetaceae</taxon>
        <taxon>Eremomyces</taxon>
    </lineage>
</organism>
<dbReference type="Gene3D" id="2.30.110.10">
    <property type="entry name" value="Electron Transport, Fmn-binding Protein, Chain A"/>
    <property type="match status" value="1"/>
</dbReference>
<evidence type="ECO:0000256" key="5">
    <source>
        <dbReference type="SAM" id="MobiDB-lite"/>
    </source>
</evidence>
<protein>
    <recommendedName>
        <fullName evidence="6">Flavin reductase like domain-containing protein</fullName>
    </recommendedName>
</protein>
<dbReference type="SMART" id="SM00903">
    <property type="entry name" value="Flavin_Reduct"/>
    <property type="match status" value="1"/>
</dbReference>
<evidence type="ECO:0000313" key="8">
    <source>
        <dbReference type="Proteomes" id="UP000504638"/>
    </source>
</evidence>
<feature type="compositionally biased region" description="Basic and acidic residues" evidence="5">
    <location>
        <begin position="8"/>
        <end position="30"/>
    </location>
</feature>
<keyword evidence="2" id="KW-0285">Flavoprotein</keyword>
<dbReference type="SUPFAM" id="SSF50475">
    <property type="entry name" value="FMN-binding split barrel"/>
    <property type="match status" value="1"/>
</dbReference>
<dbReference type="AlphaFoldDB" id="A0A6G1G1D5"/>
<reference evidence="9" key="2">
    <citation type="submission" date="2020-04" db="EMBL/GenBank/DDBJ databases">
        <authorList>
            <consortium name="NCBI Genome Project"/>
        </authorList>
    </citation>
    <scope>NUCLEOTIDE SEQUENCE</scope>
    <source>
        <strain evidence="9">CBS 781.70</strain>
    </source>
</reference>
<sequence>MGGTNENQENKVDVESTVKRNPHPDFKTVESSRPLWSEATFKYTRTPNPDWKVGQGANDGGEGLKKGHVEIDPYEPGRPAVFNYKLLISAIVPRPIGFCSTVSKDGTSPNLAPFSFFNVINHDPPLFVFGFSGGFDRAKDSCRNLVDTGECCINIISEHYIEAANFTSINTPHGISEWGVAGLHPAPCSEVKPSRVKEAIFSIEAKLVETKEFESRSMPGKKSGVLAIVEGIRFHARQDAINEDKNMIDPAILRPMGRLGGIGYSRVTEGIELPRPDFTEVSKNGNAGEFIKPKA</sequence>
<feature type="domain" description="Flavin reductase like" evidence="6">
    <location>
        <begin position="89"/>
        <end position="241"/>
    </location>
</feature>
<evidence type="ECO:0000259" key="6">
    <source>
        <dbReference type="SMART" id="SM00903"/>
    </source>
</evidence>
<dbReference type="GO" id="GO:0010181">
    <property type="term" value="F:FMN binding"/>
    <property type="evidence" value="ECO:0007669"/>
    <property type="project" value="InterPro"/>
</dbReference>
<evidence type="ECO:0000313" key="9">
    <source>
        <dbReference type="RefSeq" id="XP_033533423.1"/>
    </source>
</evidence>
<evidence type="ECO:0000256" key="1">
    <source>
        <dbReference type="ARBA" id="ARBA00001917"/>
    </source>
</evidence>
<dbReference type="PANTHER" id="PTHR33798">
    <property type="entry name" value="FLAVOPROTEIN OXYGENASE"/>
    <property type="match status" value="1"/>
</dbReference>
<evidence type="ECO:0000256" key="2">
    <source>
        <dbReference type="ARBA" id="ARBA00022630"/>
    </source>
</evidence>
<dbReference type="Proteomes" id="UP000504638">
    <property type="component" value="Unplaced"/>
</dbReference>
<comment type="cofactor">
    <cofactor evidence="1">
        <name>FMN</name>
        <dbReference type="ChEBI" id="CHEBI:58210"/>
    </cofactor>
</comment>
<dbReference type="RefSeq" id="XP_033533423.1">
    <property type="nucleotide sequence ID" value="XM_033679639.1"/>
</dbReference>
<dbReference type="InterPro" id="IPR002563">
    <property type="entry name" value="Flavin_Rdtase-like_dom"/>
</dbReference>
<dbReference type="Pfam" id="PF01613">
    <property type="entry name" value="Flavin_Reduct"/>
    <property type="match status" value="1"/>
</dbReference>
<evidence type="ECO:0000256" key="3">
    <source>
        <dbReference type="ARBA" id="ARBA00022643"/>
    </source>
</evidence>